<evidence type="ECO:0000313" key="7">
    <source>
        <dbReference type="EMBL" id="KRK72483.1"/>
    </source>
</evidence>
<dbReference type="Proteomes" id="UP000051804">
    <property type="component" value="Unassembled WGS sequence"/>
</dbReference>
<dbReference type="SUPFAM" id="SSF53187">
    <property type="entry name" value="Zn-dependent exopeptidases"/>
    <property type="match status" value="1"/>
</dbReference>
<dbReference type="GO" id="GO:0019877">
    <property type="term" value="P:diaminopimelate biosynthetic process"/>
    <property type="evidence" value="ECO:0007669"/>
    <property type="project" value="UniProtKB-KW"/>
</dbReference>
<keyword evidence="5" id="KW-0479">Metal-binding</keyword>
<keyword evidence="4" id="KW-0457">Lysine biosynthesis</keyword>
<keyword evidence="8" id="KW-1185">Reference proteome</keyword>
<name>A0A0R1JTD9_9LACO</name>
<comment type="cofactor">
    <cofactor evidence="5">
        <name>Mn(2+)</name>
        <dbReference type="ChEBI" id="CHEBI:29035"/>
    </cofactor>
    <text evidence="5">The Mn(2+) ion enhances activity.</text>
</comment>
<feature type="domain" description="Peptidase M20 dimerisation" evidence="6">
    <location>
        <begin position="191"/>
        <end position="288"/>
    </location>
</feature>
<dbReference type="NCBIfam" id="TIGR01891">
    <property type="entry name" value="amidohydrolases"/>
    <property type="match status" value="1"/>
</dbReference>
<dbReference type="GO" id="GO:0009085">
    <property type="term" value="P:lysine biosynthetic process"/>
    <property type="evidence" value="ECO:0007669"/>
    <property type="project" value="UniProtKB-KW"/>
</dbReference>
<dbReference type="SUPFAM" id="SSF55031">
    <property type="entry name" value="Bacterial exopeptidase dimerisation domain"/>
    <property type="match status" value="1"/>
</dbReference>
<keyword evidence="3" id="KW-0220">Diaminopimelate biosynthesis</keyword>
<evidence type="ECO:0000256" key="1">
    <source>
        <dbReference type="ARBA" id="ARBA00022605"/>
    </source>
</evidence>
<dbReference type="AlphaFoldDB" id="A0A0R1JTD9"/>
<dbReference type="InterPro" id="IPR011650">
    <property type="entry name" value="Peptidase_M20_dimer"/>
</dbReference>
<feature type="binding site" evidence="5">
    <location>
        <position position="113"/>
    </location>
    <ligand>
        <name>Mn(2+)</name>
        <dbReference type="ChEBI" id="CHEBI:29035"/>
        <label>2</label>
    </ligand>
</feature>
<evidence type="ECO:0000256" key="3">
    <source>
        <dbReference type="ARBA" id="ARBA00022915"/>
    </source>
</evidence>
<keyword evidence="1" id="KW-0028">Amino-acid biosynthesis</keyword>
<dbReference type="Pfam" id="PF01546">
    <property type="entry name" value="Peptidase_M20"/>
    <property type="match status" value="1"/>
</dbReference>
<evidence type="ECO:0000313" key="8">
    <source>
        <dbReference type="Proteomes" id="UP000051804"/>
    </source>
</evidence>
<feature type="binding site" evidence="5">
    <location>
        <position position="373"/>
    </location>
    <ligand>
        <name>Mn(2+)</name>
        <dbReference type="ChEBI" id="CHEBI:29035"/>
        <label>2</label>
    </ligand>
</feature>
<dbReference type="InterPro" id="IPR002933">
    <property type="entry name" value="Peptidase_M20"/>
</dbReference>
<dbReference type="InterPro" id="IPR036264">
    <property type="entry name" value="Bact_exopeptidase_dim_dom"/>
</dbReference>
<dbReference type="PIRSF" id="PIRSF005962">
    <property type="entry name" value="Pept_M20D_amidohydro"/>
    <property type="match status" value="1"/>
</dbReference>
<gene>
    <name evidence="7" type="ORF">FD02_GL001455</name>
</gene>
<evidence type="ECO:0000256" key="5">
    <source>
        <dbReference type="PIRSR" id="PIRSR005962-1"/>
    </source>
</evidence>
<reference evidence="7 8" key="1">
    <citation type="journal article" date="2015" name="Genome Announc.">
        <title>Expanding the biotechnology potential of lactobacilli through comparative genomics of 213 strains and associated genera.</title>
        <authorList>
            <person name="Sun Z."/>
            <person name="Harris H.M."/>
            <person name="McCann A."/>
            <person name="Guo C."/>
            <person name="Argimon S."/>
            <person name="Zhang W."/>
            <person name="Yang X."/>
            <person name="Jeffery I.B."/>
            <person name="Cooney J.C."/>
            <person name="Kagawa T.F."/>
            <person name="Liu W."/>
            <person name="Song Y."/>
            <person name="Salvetti E."/>
            <person name="Wrobel A."/>
            <person name="Rasinkangas P."/>
            <person name="Parkhill J."/>
            <person name="Rea M.C."/>
            <person name="O'Sullivan O."/>
            <person name="Ritari J."/>
            <person name="Douillard F.P."/>
            <person name="Paul Ross R."/>
            <person name="Yang R."/>
            <person name="Briner A.E."/>
            <person name="Felis G.E."/>
            <person name="de Vos W.M."/>
            <person name="Barrangou R."/>
            <person name="Klaenhammer T.R."/>
            <person name="Caufield P.W."/>
            <person name="Cui Y."/>
            <person name="Zhang H."/>
            <person name="O'Toole P.W."/>
        </authorList>
    </citation>
    <scope>NUCLEOTIDE SEQUENCE [LARGE SCALE GENOMIC DNA]</scope>
    <source>
        <strain evidence="7 8">JCM 17158</strain>
    </source>
</reference>
<dbReference type="EMBL" id="AZDJ01000022">
    <property type="protein sequence ID" value="KRK72483.1"/>
    <property type="molecule type" value="Genomic_DNA"/>
</dbReference>
<dbReference type="GO" id="GO:0046872">
    <property type="term" value="F:metal ion binding"/>
    <property type="evidence" value="ECO:0007669"/>
    <property type="project" value="UniProtKB-KW"/>
</dbReference>
<evidence type="ECO:0000259" key="6">
    <source>
        <dbReference type="Pfam" id="PF07687"/>
    </source>
</evidence>
<comment type="caution">
    <text evidence="7">The sequence shown here is derived from an EMBL/GenBank/DDBJ whole genome shotgun (WGS) entry which is preliminary data.</text>
</comment>
<feature type="binding site" evidence="5">
    <location>
        <position position="147"/>
    </location>
    <ligand>
        <name>Mn(2+)</name>
        <dbReference type="ChEBI" id="CHEBI:29035"/>
        <label>2</label>
    </ligand>
</feature>
<keyword evidence="2" id="KW-0378">Hydrolase</keyword>
<dbReference type="Gene3D" id="3.30.70.360">
    <property type="match status" value="1"/>
</dbReference>
<dbReference type="PANTHER" id="PTHR11014">
    <property type="entry name" value="PEPTIDASE M20 FAMILY MEMBER"/>
    <property type="match status" value="1"/>
</dbReference>
<evidence type="ECO:0000256" key="2">
    <source>
        <dbReference type="ARBA" id="ARBA00022801"/>
    </source>
</evidence>
<feature type="binding site" evidence="5">
    <location>
        <position position="111"/>
    </location>
    <ligand>
        <name>Mn(2+)</name>
        <dbReference type="ChEBI" id="CHEBI:29035"/>
        <label>2</label>
    </ligand>
</feature>
<dbReference type="STRING" id="1291734.FD02_GL001455"/>
<protein>
    <submittedName>
        <fullName evidence="7">Aminoacylase</fullName>
    </submittedName>
</protein>
<organism evidence="7 8">
    <name type="scientific">Lacticaseibacillus nasuensis JCM 17158</name>
    <dbReference type="NCBI Taxonomy" id="1291734"/>
    <lineage>
        <taxon>Bacteria</taxon>
        <taxon>Bacillati</taxon>
        <taxon>Bacillota</taxon>
        <taxon>Bacilli</taxon>
        <taxon>Lactobacillales</taxon>
        <taxon>Lactobacillaceae</taxon>
        <taxon>Lacticaseibacillus</taxon>
    </lineage>
</organism>
<proteinExistence type="predicted"/>
<dbReference type="GO" id="GO:0050118">
    <property type="term" value="F:N-acetyldiaminopimelate deacetylase activity"/>
    <property type="evidence" value="ECO:0007669"/>
    <property type="project" value="UniProtKB-ARBA"/>
</dbReference>
<dbReference type="InterPro" id="IPR017439">
    <property type="entry name" value="Amidohydrolase"/>
</dbReference>
<accession>A0A0R1JTD9</accession>
<dbReference type="Gene3D" id="3.40.630.10">
    <property type="entry name" value="Zn peptidases"/>
    <property type="match status" value="1"/>
</dbReference>
<dbReference type="Pfam" id="PF07687">
    <property type="entry name" value="M20_dimer"/>
    <property type="match status" value="1"/>
</dbReference>
<dbReference type="PANTHER" id="PTHR11014:SF63">
    <property type="entry name" value="METALLOPEPTIDASE, PUTATIVE (AFU_ORTHOLOGUE AFUA_6G09600)-RELATED"/>
    <property type="match status" value="1"/>
</dbReference>
<evidence type="ECO:0000256" key="4">
    <source>
        <dbReference type="ARBA" id="ARBA00023154"/>
    </source>
</evidence>
<dbReference type="FunFam" id="3.30.70.360:FF:000001">
    <property type="entry name" value="N-acetyldiaminopimelate deacetylase"/>
    <property type="match status" value="1"/>
</dbReference>
<dbReference type="PATRIC" id="fig|1291734.4.peg.1498"/>
<feature type="binding site" evidence="5">
    <location>
        <position position="172"/>
    </location>
    <ligand>
        <name>Mn(2+)</name>
        <dbReference type="ChEBI" id="CHEBI:29035"/>
        <label>2</label>
    </ligand>
</feature>
<keyword evidence="5" id="KW-0464">Manganese</keyword>
<sequence length="403" mass="43115">MQRSEHMSLQTELMAKLAADKPELISLRRYLHAHPEVSYHEKHTAAYIKHYYEQLGMTPQDFGTGYGFVVDIHGGLPGQTLAVRADFDALPVQEENDLPFKSVNPGVMHACGHDVHTAYLMVLAKALNELRDQLHGTIRILHQPAEEVAPGGAPDMIAGGVLTGVANVIGAHIQTTMPTGYIGYHAGPTQAGGARFDLTITGHGGHASMPQLSNDAIVAGSYFVTAAQTIVSRRLDPFAFGTVTIGSFDGASAAYNAIRQQVVLKGDVRVMAEDTRKLIHQQVATLAKGLEAMFGVTCDLQYQEGAPVMVNDPDFTDQVATALKSTNLAGVTEVGDCGALNPSEDFAFYNHYVPSTYFYVGAAVADGKVHPHHSPDFLVNEDSLLIAAEAMGTAVVAYSQAQG</sequence>